<dbReference type="AlphaFoldDB" id="A0A1H9RWF6"/>
<reference evidence="3" key="1">
    <citation type="submission" date="2016-10" db="EMBL/GenBank/DDBJ databases">
        <authorList>
            <person name="Varghese N."/>
            <person name="Submissions S."/>
        </authorList>
    </citation>
    <scope>NUCLEOTIDE SEQUENCE [LARGE SCALE GENOMIC DNA]</scope>
    <source>
        <strain evidence="3">CGMCC 4.3525</strain>
    </source>
</reference>
<keyword evidence="3" id="KW-1185">Reference proteome</keyword>
<proteinExistence type="predicted"/>
<evidence type="ECO:0000256" key="1">
    <source>
        <dbReference type="SAM" id="MobiDB-lite"/>
    </source>
</evidence>
<name>A0A1H9RWF6_9PSEU</name>
<accession>A0A1H9RWF6</accession>
<evidence type="ECO:0000313" key="2">
    <source>
        <dbReference type="EMBL" id="SER77140.1"/>
    </source>
</evidence>
<feature type="compositionally biased region" description="Basic and acidic residues" evidence="1">
    <location>
        <begin position="7"/>
        <end position="22"/>
    </location>
</feature>
<dbReference type="RefSeq" id="WP_143116281.1">
    <property type="nucleotide sequence ID" value="NZ_FOFR01000015.1"/>
</dbReference>
<dbReference type="OrthoDB" id="3816430at2"/>
<dbReference type="STRING" id="402600.SAMN05216188_115104"/>
<feature type="region of interest" description="Disordered" evidence="1">
    <location>
        <begin position="1"/>
        <end position="59"/>
    </location>
</feature>
<evidence type="ECO:0000313" key="3">
    <source>
        <dbReference type="Proteomes" id="UP000199352"/>
    </source>
</evidence>
<organism evidence="2 3">
    <name type="scientific">Lentzea xinjiangensis</name>
    <dbReference type="NCBI Taxonomy" id="402600"/>
    <lineage>
        <taxon>Bacteria</taxon>
        <taxon>Bacillati</taxon>
        <taxon>Actinomycetota</taxon>
        <taxon>Actinomycetes</taxon>
        <taxon>Pseudonocardiales</taxon>
        <taxon>Pseudonocardiaceae</taxon>
        <taxon>Lentzea</taxon>
    </lineage>
</organism>
<sequence length="354" mass="38966">MSYSTPFRREDDSYRKKRKEDTSVVAQARQAAEQLPTPPPNDDTVVSRPQRQEEQTAAAAPPVLELLLYHEEERAAARASGDLRLASSALVGVVRDLDELLDGVERYLRQTGRGRARQRVRDAMPHLVAISAIATLPLVEVGEFLDLPPDRVEAVLASLTRHGGISPAQRQKALEQIRWLRGQLQQVMITEDHSLLDRLLAFVSKFVLLGIIALASAASGAFAVGESAVKEVIKTGVVALVAAALQMGADRVLTEHTKQSRHNAAQEAHAALLSELSTASALWETPAYDGEHVVIRMRLAVRMCAVRVASIPLKWQNKWQYWDLLDELAAALNKDTPDGLRVQLRRITTLSPPA</sequence>
<dbReference type="EMBL" id="FOFR01000015">
    <property type="protein sequence ID" value="SER77140.1"/>
    <property type="molecule type" value="Genomic_DNA"/>
</dbReference>
<protein>
    <submittedName>
        <fullName evidence="2">Uncharacterized protein</fullName>
    </submittedName>
</protein>
<dbReference type="Proteomes" id="UP000199352">
    <property type="component" value="Unassembled WGS sequence"/>
</dbReference>
<gene>
    <name evidence="2" type="ORF">SAMN05216188_115104</name>
</gene>